<evidence type="ECO:0000313" key="4">
    <source>
        <dbReference type="EMBL" id="KJK74151.1"/>
    </source>
</evidence>
<dbReference type="STRING" id="1291518.A0A0D9NJV2"/>
<evidence type="ECO:0000256" key="3">
    <source>
        <dbReference type="PROSITE-ProRule" id="PRU00221"/>
    </source>
</evidence>
<organism evidence="4 5">
    <name type="scientific">Metarhizium anisopliae BRIP 53293</name>
    <dbReference type="NCBI Taxonomy" id="1291518"/>
    <lineage>
        <taxon>Eukaryota</taxon>
        <taxon>Fungi</taxon>
        <taxon>Dikarya</taxon>
        <taxon>Ascomycota</taxon>
        <taxon>Pezizomycotina</taxon>
        <taxon>Sordariomycetes</taxon>
        <taxon>Hypocreomycetidae</taxon>
        <taxon>Hypocreales</taxon>
        <taxon>Clavicipitaceae</taxon>
        <taxon>Metarhizium</taxon>
    </lineage>
</organism>
<proteinExistence type="predicted"/>
<dbReference type="OrthoDB" id="25131at2759"/>
<sequence>MATDDHTLETTHGKAIREAHNGVSDVLLILNQASVPGLHLRIPTHILFLGLPNPGARTPRLLNPHVAKFHNPPTMYTLTNIATHRFSGPEETYVLDVDRTEAGLVTISSDQHLSLLRPARLPDGPVASWQTQHGNLTSLRVFDGSSSLVCTAGEDGTVAVWDLRLRGEQARAAQFNAAPSPILSVACSPSTQTIAVGTELRDHTASIFAWDVRAGARPRAHYQEVHSDDVTQLAFRPGQPAFLLSGSTDGLVNVYDTRVADEDDVTLQTFNHGASIHRAGFLTGTEVVALSHDEQFALYDVDEGAEGGDAAQNWGDLRSVLGCQYVADVMGKTDGSGAIIGAGAQERQSFELVFLARNQGHGPKWVFDRENSVGLPGAHGEDIVRAFCFFDDAQVVFTAGEDGNVKAWRGS</sequence>
<dbReference type="SUPFAM" id="SSF50978">
    <property type="entry name" value="WD40 repeat-like"/>
    <property type="match status" value="1"/>
</dbReference>
<feature type="repeat" description="WD" evidence="3">
    <location>
        <begin position="130"/>
        <end position="164"/>
    </location>
</feature>
<gene>
    <name evidence="4" type="ORF">H634G_10522</name>
</gene>
<dbReference type="EMBL" id="KE384762">
    <property type="protein sequence ID" value="KJK74151.1"/>
    <property type="molecule type" value="Genomic_DNA"/>
</dbReference>
<dbReference type="InterPro" id="IPR015943">
    <property type="entry name" value="WD40/YVTN_repeat-like_dom_sf"/>
</dbReference>
<dbReference type="Proteomes" id="UP000054544">
    <property type="component" value="Unassembled WGS sequence"/>
</dbReference>
<dbReference type="PANTHER" id="PTHR22889">
    <property type="entry name" value="WD REPEAT-CONTAINING PROTEIN 89"/>
    <property type="match status" value="1"/>
</dbReference>
<dbReference type="InterPro" id="IPR039328">
    <property type="entry name" value="WDR89"/>
</dbReference>
<dbReference type="Pfam" id="PF00400">
    <property type="entry name" value="WD40"/>
    <property type="match status" value="3"/>
</dbReference>
<reference evidence="5" key="1">
    <citation type="journal article" date="2014" name="BMC Genomics">
        <title>The genome sequence of the biocontrol fungus Metarhizium anisopliae and comparative genomics of Metarhizium species.</title>
        <authorList>
            <person name="Pattemore J.A."/>
            <person name="Hane J.K."/>
            <person name="Williams A.H."/>
            <person name="Wilson B.A."/>
            <person name="Stodart B.J."/>
            <person name="Ash G.J."/>
        </authorList>
    </citation>
    <scope>NUCLEOTIDE SEQUENCE [LARGE SCALE GENOMIC DNA]</scope>
    <source>
        <strain evidence="5">BRIP 53293</strain>
    </source>
</reference>
<dbReference type="PROSITE" id="PS50082">
    <property type="entry name" value="WD_REPEATS_2"/>
    <property type="match status" value="2"/>
</dbReference>
<keyword evidence="2" id="KW-0677">Repeat</keyword>
<evidence type="ECO:0000256" key="1">
    <source>
        <dbReference type="ARBA" id="ARBA00022574"/>
    </source>
</evidence>
<dbReference type="InterPro" id="IPR001680">
    <property type="entry name" value="WD40_rpt"/>
</dbReference>
<dbReference type="InterPro" id="IPR019775">
    <property type="entry name" value="WD40_repeat_CS"/>
</dbReference>
<accession>A0A0D9NJV2</accession>
<dbReference type="AlphaFoldDB" id="A0A0D9NJV2"/>
<evidence type="ECO:0000256" key="2">
    <source>
        <dbReference type="ARBA" id="ARBA00022737"/>
    </source>
</evidence>
<keyword evidence="1 3" id="KW-0853">WD repeat</keyword>
<evidence type="ECO:0000313" key="5">
    <source>
        <dbReference type="Proteomes" id="UP000054544"/>
    </source>
</evidence>
<name>A0A0D9NJV2_METAN</name>
<dbReference type="PANTHER" id="PTHR22889:SF0">
    <property type="entry name" value="WD REPEAT-CONTAINING PROTEIN 89"/>
    <property type="match status" value="1"/>
</dbReference>
<feature type="repeat" description="WD" evidence="3">
    <location>
        <begin position="223"/>
        <end position="258"/>
    </location>
</feature>
<dbReference type="PROSITE" id="PS00678">
    <property type="entry name" value="WD_REPEATS_1"/>
    <property type="match status" value="1"/>
</dbReference>
<dbReference type="SMART" id="SM00320">
    <property type="entry name" value="WD40"/>
    <property type="match status" value="5"/>
</dbReference>
<keyword evidence="5" id="KW-1185">Reference proteome</keyword>
<dbReference type="InterPro" id="IPR036322">
    <property type="entry name" value="WD40_repeat_dom_sf"/>
</dbReference>
<dbReference type="Gene3D" id="2.130.10.10">
    <property type="entry name" value="YVTN repeat-like/Quinoprotein amine dehydrogenase"/>
    <property type="match status" value="1"/>
</dbReference>
<protein>
    <submittedName>
        <fullName evidence="4">Uncharacterized protein</fullName>
    </submittedName>
</protein>